<evidence type="ECO:0000313" key="2">
    <source>
        <dbReference type="EMBL" id="PIP15699.1"/>
    </source>
</evidence>
<evidence type="ECO:0000313" key="3">
    <source>
        <dbReference type="Proteomes" id="UP000230392"/>
    </source>
</evidence>
<feature type="transmembrane region" description="Helical" evidence="1">
    <location>
        <begin position="89"/>
        <end position="112"/>
    </location>
</feature>
<dbReference type="EMBL" id="PCRF01000253">
    <property type="protein sequence ID" value="PIP15699.1"/>
    <property type="molecule type" value="Genomic_DNA"/>
</dbReference>
<accession>A0A2G9Y907</accession>
<keyword evidence="1" id="KW-1133">Transmembrane helix</keyword>
<evidence type="ECO:0000256" key="1">
    <source>
        <dbReference type="SAM" id="Phobius"/>
    </source>
</evidence>
<protein>
    <submittedName>
        <fullName evidence="2">Uncharacterized protein</fullName>
    </submittedName>
</protein>
<proteinExistence type="predicted"/>
<organism evidence="2 3">
    <name type="scientific">bacterium (Candidatus Ratteibacteria) CG23_combo_of_CG06-09_8_20_14_all_48_7</name>
    <dbReference type="NCBI Taxonomy" id="2014292"/>
    <lineage>
        <taxon>Bacteria</taxon>
        <taxon>Candidatus Ratteibacteria</taxon>
    </lineage>
</organism>
<dbReference type="Proteomes" id="UP000230392">
    <property type="component" value="Unassembled WGS sequence"/>
</dbReference>
<name>A0A2G9Y907_9BACT</name>
<sequence length="114" mass="12895">MVTGITVISSYLLAFLVGSIIVRRVTSHFISDIKEKPDEKTLRLGTHIGICESFLIITFILLEAYTSLALIVTAKSIIRHKKMEENPEYYLLGTFLNFSISVLFGVLLKLYLKI</sequence>
<keyword evidence="1" id="KW-0812">Transmembrane</keyword>
<feature type="transmembrane region" description="Helical" evidence="1">
    <location>
        <begin position="6"/>
        <end position="23"/>
    </location>
</feature>
<gene>
    <name evidence="2" type="ORF">COX46_05215</name>
</gene>
<feature type="transmembrane region" description="Helical" evidence="1">
    <location>
        <begin position="44"/>
        <end position="62"/>
    </location>
</feature>
<comment type="caution">
    <text evidence="2">The sequence shown here is derived from an EMBL/GenBank/DDBJ whole genome shotgun (WGS) entry which is preliminary data.</text>
</comment>
<keyword evidence="1" id="KW-0472">Membrane</keyword>
<reference evidence="2 3" key="1">
    <citation type="submission" date="2017-09" db="EMBL/GenBank/DDBJ databases">
        <title>Depth-based differentiation of microbial function through sediment-hosted aquifers and enrichment of novel symbionts in the deep terrestrial subsurface.</title>
        <authorList>
            <person name="Probst A.J."/>
            <person name="Ladd B."/>
            <person name="Jarett J.K."/>
            <person name="Geller-Mcgrath D.E."/>
            <person name="Sieber C.M."/>
            <person name="Emerson J.B."/>
            <person name="Anantharaman K."/>
            <person name="Thomas B.C."/>
            <person name="Malmstrom R."/>
            <person name="Stieglmeier M."/>
            <person name="Klingl A."/>
            <person name="Woyke T."/>
            <person name="Ryan C.M."/>
            <person name="Banfield J.F."/>
        </authorList>
    </citation>
    <scope>NUCLEOTIDE SEQUENCE [LARGE SCALE GENOMIC DNA]</scope>
    <source>
        <strain evidence="2">CG23_combo_of_CG06-09_8_20_14_all_48_7</strain>
    </source>
</reference>
<dbReference type="AlphaFoldDB" id="A0A2G9Y907"/>